<dbReference type="PIRSF" id="PIRSF006648">
    <property type="entry name" value="DrrB"/>
    <property type="match status" value="1"/>
</dbReference>
<sequence length="275" mass="29849">MSSPAVKSPAPCPGFAERRIGRVNWLGFWTMYLKEIRRFWKVAMQTVFAPAITTLLFLAIFSLALGGHGRVVGGVPFEMFLAPGLIAMTILQNSFANTSSSILIAKVQGNIIDVLMPPLSPGEVTAAYLLGGVTRGVLCGFVVTLCILLFVPLQIAHPLAVLYFGISGACMLSILGILTGIWAEKFDHAATVTNFIVTPMSFLSGTFYSIERLPGIWHTISQFNPFFYVIDGFRYGFLGHADGTLWVGVAVTLGVNLSLGLLCYGLFRSGYKLRP</sequence>
<feature type="transmembrane region" description="Helical" evidence="5">
    <location>
        <begin position="245"/>
        <end position="267"/>
    </location>
</feature>
<evidence type="ECO:0000256" key="2">
    <source>
        <dbReference type="ARBA" id="ARBA00022692"/>
    </source>
</evidence>
<dbReference type="PROSITE" id="PS51012">
    <property type="entry name" value="ABC_TM2"/>
    <property type="match status" value="1"/>
</dbReference>
<dbReference type="InterPro" id="IPR047817">
    <property type="entry name" value="ABC2_TM_bact-type"/>
</dbReference>
<dbReference type="InterPro" id="IPR013525">
    <property type="entry name" value="ABC2_TM"/>
</dbReference>
<evidence type="ECO:0000256" key="1">
    <source>
        <dbReference type="ARBA" id="ARBA00004141"/>
    </source>
</evidence>
<dbReference type="GO" id="GO:0140359">
    <property type="term" value="F:ABC-type transporter activity"/>
    <property type="evidence" value="ECO:0007669"/>
    <property type="project" value="InterPro"/>
</dbReference>
<feature type="domain" description="ABC transmembrane type-2" evidence="6">
    <location>
        <begin position="41"/>
        <end position="270"/>
    </location>
</feature>
<name>A0A9X3TZF6_9PROT</name>
<comment type="caution">
    <text evidence="7">The sequence shown here is derived from an EMBL/GenBank/DDBJ whole genome shotgun (WGS) entry which is preliminary data.</text>
</comment>
<protein>
    <recommendedName>
        <fullName evidence="5">Transport permease protein</fullName>
    </recommendedName>
</protein>
<keyword evidence="5" id="KW-1003">Cell membrane</keyword>
<proteinExistence type="inferred from homology"/>
<feature type="transmembrane region" description="Helical" evidence="5">
    <location>
        <begin position="137"/>
        <end position="155"/>
    </location>
</feature>
<keyword evidence="2 5" id="KW-0812">Transmembrane</keyword>
<dbReference type="InterPro" id="IPR052522">
    <property type="entry name" value="ABC-2_transport_permease"/>
</dbReference>
<feature type="transmembrane region" description="Helical" evidence="5">
    <location>
        <begin position="71"/>
        <end position="91"/>
    </location>
</feature>
<keyword evidence="3 5" id="KW-1133">Transmembrane helix</keyword>
<dbReference type="PANTHER" id="PTHR43332">
    <property type="entry name" value="INNER MEMBRANE TRANSPORT PERMEASE YADH-RELATED"/>
    <property type="match status" value="1"/>
</dbReference>
<gene>
    <name evidence="7" type="ORF">NYP16_12615</name>
</gene>
<dbReference type="InterPro" id="IPR000412">
    <property type="entry name" value="ABC_2_transport"/>
</dbReference>
<dbReference type="PANTHER" id="PTHR43332:SF2">
    <property type="entry name" value="INNER MEMBRANE TRANSPORT PERMEASE YADH"/>
    <property type="match status" value="1"/>
</dbReference>
<dbReference type="EMBL" id="JANWOI010000004">
    <property type="protein sequence ID" value="MDA5194795.1"/>
    <property type="molecule type" value="Genomic_DNA"/>
</dbReference>
<evidence type="ECO:0000313" key="7">
    <source>
        <dbReference type="EMBL" id="MDA5194795.1"/>
    </source>
</evidence>
<feature type="transmembrane region" description="Helical" evidence="5">
    <location>
        <begin position="161"/>
        <end position="182"/>
    </location>
</feature>
<evidence type="ECO:0000256" key="5">
    <source>
        <dbReference type="RuleBase" id="RU361157"/>
    </source>
</evidence>
<dbReference type="AlphaFoldDB" id="A0A9X3TZF6"/>
<keyword evidence="4 5" id="KW-0472">Membrane</keyword>
<dbReference type="PRINTS" id="PR00164">
    <property type="entry name" value="ABC2TRNSPORT"/>
</dbReference>
<dbReference type="GO" id="GO:0043190">
    <property type="term" value="C:ATP-binding cassette (ABC) transporter complex"/>
    <property type="evidence" value="ECO:0007669"/>
    <property type="project" value="InterPro"/>
</dbReference>
<reference evidence="7" key="1">
    <citation type="submission" date="2022-08" db="EMBL/GenBank/DDBJ databases">
        <authorList>
            <person name="Vandamme P."/>
            <person name="Hettiarachchi A."/>
            <person name="Peeters C."/>
            <person name="Cnockaert M."/>
            <person name="Carlier A."/>
        </authorList>
    </citation>
    <scope>NUCLEOTIDE SEQUENCE</scope>
    <source>
        <strain evidence="7">LMG 31809</strain>
    </source>
</reference>
<reference evidence="7" key="2">
    <citation type="journal article" date="2023" name="Syst. Appl. Microbiol.">
        <title>Govania unica gen. nov., sp. nov., a rare biosphere bacterium that represents a novel family in the class Alphaproteobacteria.</title>
        <authorList>
            <person name="Vandamme P."/>
            <person name="Peeters C."/>
            <person name="Hettiarachchi A."/>
            <person name="Cnockaert M."/>
            <person name="Carlier A."/>
        </authorList>
    </citation>
    <scope>NUCLEOTIDE SEQUENCE</scope>
    <source>
        <strain evidence="7">LMG 31809</strain>
    </source>
</reference>
<evidence type="ECO:0000259" key="6">
    <source>
        <dbReference type="PROSITE" id="PS51012"/>
    </source>
</evidence>
<keyword evidence="8" id="KW-1185">Reference proteome</keyword>
<evidence type="ECO:0000256" key="3">
    <source>
        <dbReference type="ARBA" id="ARBA00022989"/>
    </source>
</evidence>
<dbReference type="Proteomes" id="UP001141619">
    <property type="component" value="Unassembled WGS sequence"/>
</dbReference>
<dbReference type="RefSeq" id="WP_274944502.1">
    <property type="nucleotide sequence ID" value="NZ_JANWOI010000004.1"/>
</dbReference>
<accession>A0A9X3TZF6</accession>
<dbReference type="Pfam" id="PF01061">
    <property type="entry name" value="ABC2_membrane"/>
    <property type="match status" value="1"/>
</dbReference>
<comment type="caution">
    <text evidence="5">Lacks conserved residue(s) required for the propagation of feature annotation.</text>
</comment>
<evidence type="ECO:0000313" key="8">
    <source>
        <dbReference type="Proteomes" id="UP001141619"/>
    </source>
</evidence>
<organism evidence="7 8">
    <name type="scientific">Govanella unica</name>
    <dbReference type="NCBI Taxonomy" id="2975056"/>
    <lineage>
        <taxon>Bacteria</taxon>
        <taxon>Pseudomonadati</taxon>
        <taxon>Pseudomonadota</taxon>
        <taxon>Alphaproteobacteria</taxon>
        <taxon>Emcibacterales</taxon>
        <taxon>Govanellaceae</taxon>
        <taxon>Govanella</taxon>
    </lineage>
</organism>
<comment type="subcellular location">
    <subcellularLocation>
        <location evidence="5">Cell inner membrane</location>
        <topology evidence="5">Multi-pass membrane protein</topology>
    </subcellularLocation>
    <subcellularLocation>
        <location evidence="1">Membrane</location>
        <topology evidence="1">Multi-pass membrane protein</topology>
    </subcellularLocation>
</comment>
<keyword evidence="5" id="KW-0813">Transport</keyword>
<evidence type="ECO:0000256" key="4">
    <source>
        <dbReference type="ARBA" id="ARBA00023136"/>
    </source>
</evidence>
<comment type="similarity">
    <text evidence="5">Belongs to the ABC-2 integral membrane protein family.</text>
</comment>
<feature type="transmembrane region" description="Helical" evidence="5">
    <location>
        <begin position="42"/>
        <end position="65"/>
    </location>
</feature>